<evidence type="ECO:0000256" key="2">
    <source>
        <dbReference type="PROSITE-ProRule" id="PRU00708"/>
    </source>
</evidence>
<gene>
    <name evidence="3" type="ORF">PGLA1383_LOCUS15839</name>
</gene>
<feature type="repeat" description="PPR" evidence="2">
    <location>
        <begin position="19"/>
        <end position="53"/>
    </location>
</feature>
<dbReference type="PANTHER" id="PTHR47447:SF17">
    <property type="entry name" value="OS12G0638900 PROTEIN"/>
    <property type="match status" value="1"/>
</dbReference>
<name>A0A813EE08_POLGL</name>
<organism evidence="3 4">
    <name type="scientific">Polarella glacialis</name>
    <name type="common">Dinoflagellate</name>
    <dbReference type="NCBI Taxonomy" id="89957"/>
    <lineage>
        <taxon>Eukaryota</taxon>
        <taxon>Sar</taxon>
        <taxon>Alveolata</taxon>
        <taxon>Dinophyceae</taxon>
        <taxon>Suessiales</taxon>
        <taxon>Suessiaceae</taxon>
        <taxon>Polarella</taxon>
    </lineage>
</organism>
<evidence type="ECO:0008006" key="5">
    <source>
        <dbReference type="Google" id="ProtNLM"/>
    </source>
</evidence>
<sequence>TGRCWERASRLFQEMPAPDVITFNAMASVWSAAGRWEQASFQLTEMRRRALQPSLVSYNAAVVAAAYPAGGEEGLGGRQPWQRALQLREDMQHGGLPSDVITFGALATACNRGLQWAQAVEQLLEKMPRASLTPNLVSLNTALGACEAGQRWDLALGMLLRLWRGDHGFQPDVCSYNAALAACGAAASGGGGSWRWAVQLLRGARLGAWGPEVRPD</sequence>
<keyword evidence="4" id="KW-1185">Reference proteome</keyword>
<keyword evidence="1" id="KW-0677">Repeat</keyword>
<evidence type="ECO:0000313" key="3">
    <source>
        <dbReference type="EMBL" id="CAE8597394.1"/>
    </source>
</evidence>
<dbReference type="InterPro" id="IPR002885">
    <property type="entry name" value="PPR_rpt"/>
</dbReference>
<dbReference type="InterPro" id="IPR011990">
    <property type="entry name" value="TPR-like_helical_dom_sf"/>
</dbReference>
<dbReference type="PANTHER" id="PTHR47447">
    <property type="entry name" value="OS03G0856100 PROTEIN"/>
    <property type="match status" value="1"/>
</dbReference>
<comment type="caution">
    <text evidence="3">The sequence shown here is derived from an EMBL/GenBank/DDBJ whole genome shotgun (WGS) entry which is preliminary data.</text>
</comment>
<dbReference type="PROSITE" id="PS51375">
    <property type="entry name" value="PPR"/>
    <property type="match status" value="1"/>
</dbReference>
<dbReference type="EMBL" id="CAJNNV010009456">
    <property type="protein sequence ID" value="CAE8597394.1"/>
    <property type="molecule type" value="Genomic_DNA"/>
</dbReference>
<dbReference type="AlphaFoldDB" id="A0A813EE08"/>
<accession>A0A813EE08</accession>
<proteinExistence type="predicted"/>
<evidence type="ECO:0000313" key="4">
    <source>
        <dbReference type="Proteomes" id="UP000654075"/>
    </source>
</evidence>
<dbReference type="Proteomes" id="UP000654075">
    <property type="component" value="Unassembled WGS sequence"/>
</dbReference>
<dbReference type="OrthoDB" id="185373at2759"/>
<dbReference type="Pfam" id="PF13812">
    <property type="entry name" value="PPR_3"/>
    <property type="match status" value="2"/>
</dbReference>
<feature type="non-terminal residue" evidence="3">
    <location>
        <position position="216"/>
    </location>
</feature>
<reference evidence="3" key="1">
    <citation type="submission" date="2021-02" db="EMBL/GenBank/DDBJ databases">
        <authorList>
            <person name="Dougan E. K."/>
            <person name="Rhodes N."/>
            <person name="Thang M."/>
            <person name="Chan C."/>
        </authorList>
    </citation>
    <scope>NUCLEOTIDE SEQUENCE</scope>
</reference>
<dbReference type="Gene3D" id="1.25.40.10">
    <property type="entry name" value="Tetratricopeptide repeat domain"/>
    <property type="match status" value="2"/>
</dbReference>
<feature type="non-terminal residue" evidence="3">
    <location>
        <position position="1"/>
    </location>
</feature>
<evidence type="ECO:0000256" key="1">
    <source>
        <dbReference type="ARBA" id="ARBA00022737"/>
    </source>
</evidence>
<protein>
    <recommendedName>
        <fullName evidence="5">Pentatricopeptide repeat-containing protein, chloroplastic</fullName>
    </recommendedName>
</protein>